<proteinExistence type="predicted"/>
<evidence type="ECO:0000313" key="1">
    <source>
        <dbReference type="EMBL" id="PYI26186.1"/>
    </source>
</evidence>
<sequence length="131" mass="15315">MLPSPIRAWRSYAWQQNVMSIAYCLRSWNRCHSASLFFYVNSVIVDRFYFALLVSLALVSERRVYDSPEGNLIFVSSFCSCCPPVRKLSVDISRRYDHRKHQEACEFSMDSEDCQGRSTLQLRSEKCPRRG</sequence>
<accession>A0A2V5IZS7</accession>
<dbReference type="AlphaFoldDB" id="A0A2V5IZS7"/>
<name>A0A2V5IZS7_9EURO</name>
<protein>
    <submittedName>
        <fullName evidence="1">Uncharacterized protein</fullName>
    </submittedName>
</protein>
<keyword evidence="2" id="KW-1185">Reference proteome</keyword>
<evidence type="ECO:0000313" key="2">
    <source>
        <dbReference type="Proteomes" id="UP000248817"/>
    </source>
</evidence>
<dbReference type="EMBL" id="KZ825608">
    <property type="protein sequence ID" value="PYI26186.1"/>
    <property type="molecule type" value="Genomic_DNA"/>
</dbReference>
<organism evidence="1 2">
    <name type="scientific">Aspergillus indologenus CBS 114.80</name>
    <dbReference type="NCBI Taxonomy" id="1450541"/>
    <lineage>
        <taxon>Eukaryota</taxon>
        <taxon>Fungi</taxon>
        <taxon>Dikarya</taxon>
        <taxon>Ascomycota</taxon>
        <taxon>Pezizomycotina</taxon>
        <taxon>Eurotiomycetes</taxon>
        <taxon>Eurotiomycetidae</taxon>
        <taxon>Eurotiales</taxon>
        <taxon>Aspergillaceae</taxon>
        <taxon>Aspergillus</taxon>
        <taxon>Aspergillus subgen. Circumdati</taxon>
    </lineage>
</organism>
<dbReference type="Proteomes" id="UP000248817">
    <property type="component" value="Unassembled WGS sequence"/>
</dbReference>
<reference evidence="1 2" key="1">
    <citation type="submission" date="2018-02" db="EMBL/GenBank/DDBJ databases">
        <title>The genomes of Aspergillus section Nigri reveals drivers in fungal speciation.</title>
        <authorList>
            <consortium name="DOE Joint Genome Institute"/>
            <person name="Vesth T.C."/>
            <person name="Nybo J."/>
            <person name="Theobald S."/>
            <person name="Brandl J."/>
            <person name="Frisvad J.C."/>
            <person name="Nielsen K.F."/>
            <person name="Lyhne E.K."/>
            <person name="Kogle M.E."/>
            <person name="Kuo A."/>
            <person name="Riley R."/>
            <person name="Clum A."/>
            <person name="Nolan M."/>
            <person name="Lipzen A."/>
            <person name="Salamov A."/>
            <person name="Henrissat B."/>
            <person name="Wiebenga A."/>
            <person name="De vries R.P."/>
            <person name="Grigoriev I.V."/>
            <person name="Mortensen U.H."/>
            <person name="Andersen M.R."/>
            <person name="Baker S.E."/>
        </authorList>
    </citation>
    <scope>NUCLEOTIDE SEQUENCE [LARGE SCALE GENOMIC DNA]</scope>
    <source>
        <strain evidence="1 2">CBS 114.80</strain>
    </source>
</reference>
<gene>
    <name evidence="1" type="ORF">BP00DRAFT_70961</name>
</gene>